<feature type="non-terminal residue" evidence="1">
    <location>
        <position position="1"/>
    </location>
</feature>
<sequence>DVAVWAYRQARYTRLLEADDERAVEGDWEADPTPYSGWA</sequence>
<accession>A0A6J4TXU0</accession>
<dbReference type="EMBL" id="CADCWF010000007">
    <property type="protein sequence ID" value="CAA9534626.1"/>
    <property type="molecule type" value="Genomic_DNA"/>
</dbReference>
<proteinExistence type="predicted"/>
<protein>
    <submittedName>
        <fullName evidence="1">Uncharacterized protein</fullName>
    </submittedName>
</protein>
<name>A0A6J4TXU0_9BACT</name>
<dbReference type="AlphaFoldDB" id="A0A6J4TXU0"/>
<organism evidence="1">
    <name type="scientific">uncultured Thermomicrobiales bacterium</name>
    <dbReference type="NCBI Taxonomy" id="1645740"/>
    <lineage>
        <taxon>Bacteria</taxon>
        <taxon>Pseudomonadati</taxon>
        <taxon>Thermomicrobiota</taxon>
        <taxon>Thermomicrobia</taxon>
        <taxon>Thermomicrobiales</taxon>
        <taxon>environmental samples</taxon>
    </lineage>
</organism>
<reference evidence="1" key="1">
    <citation type="submission" date="2020-02" db="EMBL/GenBank/DDBJ databases">
        <authorList>
            <person name="Meier V. D."/>
        </authorList>
    </citation>
    <scope>NUCLEOTIDE SEQUENCE</scope>
    <source>
        <strain evidence="1">AVDCRST_MAG59</strain>
    </source>
</reference>
<gene>
    <name evidence="1" type="ORF">AVDCRST_MAG59-158</name>
</gene>
<evidence type="ECO:0000313" key="1">
    <source>
        <dbReference type="EMBL" id="CAA9534626.1"/>
    </source>
</evidence>